<dbReference type="HOGENOM" id="CLU_2483606_0_0_1"/>
<accession>A0A0C3CDS4</accession>
<organism evidence="2 3">
    <name type="scientific">Hebeloma cylindrosporum</name>
    <dbReference type="NCBI Taxonomy" id="76867"/>
    <lineage>
        <taxon>Eukaryota</taxon>
        <taxon>Fungi</taxon>
        <taxon>Dikarya</taxon>
        <taxon>Basidiomycota</taxon>
        <taxon>Agaricomycotina</taxon>
        <taxon>Agaricomycetes</taxon>
        <taxon>Agaricomycetidae</taxon>
        <taxon>Agaricales</taxon>
        <taxon>Agaricineae</taxon>
        <taxon>Hymenogastraceae</taxon>
        <taxon>Hebeloma</taxon>
    </lineage>
</organism>
<keyword evidence="1" id="KW-1133">Transmembrane helix</keyword>
<gene>
    <name evidence="2" type="ORF">M413DRAFT_444992</name>
</gene>
<dbReference type="EMBL" id="KN831779">
    <property type="protein sequence ID" value="KIM41746.1"/>
    <property type="molecule type" value="Genomic_DNA"/>
</dbReference>
<reference evidence="3" key="2">
    <citation type="submission" date="2015-01" db="EMBL/GenBank/DDBJ databases">
        <title>Evolutionary Origins and Diversification of the Mycorrhizal Mutualists.</title>
        <authorList>
            <consortium name="DOE Joint Genome Institute"/>
            <consortium name="Mycorrhizal Genomics Consortium"/>
            <person name="Kohler A."/>
            <person name="Kuo A."/>
            <person name="Nagy L.G."/>
            <person name="Floudas D."/>
            <person name="Copeland A."/>
            <person name="Barry K.W."/>
            <person name="Cichocki N."/>
            <person name="Veneault-Fourrey C."/>
            <person name="LaButti K."/>
            <person name="Lindquist E.A."/>
            <person name="Lipzen A."/>
            <person name="Lundell T."/>
            <person name="Morin E."/>
            <person name="Murat C."/>
            <person name="Riley R."/>
            <person name="Ohm R."/>
            <person name="Sun H."/>
            <person name="Tunlid A."/>
            <person name="Henrissat B."/>
            <person name="Grigoriev I.V."/>
            <person name="Hibbett D.S."/>
            <person name="Martin F."/>
        </authorList>
    </citation>
    <scope>NUCLEOTIDE SEQUENCE [LARGE SCALE GENOMIC DNA]</scope>
    <source>
        <strain evidence="3">h7</strain>
    </source>
</reference>
<proteinExistence type="predicted"/>
<evidence type="ECO:0000313" key="3">
    <source>
        <dbReference type="Proteomes" id="UP000053424"/>
    </source>
</evidence>
<keyword evidence="1" id="KW-0472">Membrane</keyword>
<protein>
    <submittedName>
        <fullName evidence="2">Uncharacterized protein</fullName>
    </submittedName>
</protein>
<dbReference type="AlphaFoldDB" id="A0A0C3CDS4"/>
<feature type="transmembrane region" description="Helical" evidence="1">
    <location>
        <begin position="42"/>
        <end position="63"/>
    </location>
</feature>
<keyword evidence="3" id="KW-1185">Reference proteome</keyword>
<evidence type="ECO:0000256" key="1">
    <source>
        <dbReference type="SAM" id="Phobius"/>
    </source>
</evidence>
<evidence type="ECO:0000313" key="2">
    <source>
        <dbReference type="EMBL" id="KIM41746.1"/>
    </source>
</evidence>
<reference evidence="2 3" key="1">
    <citation type="submission" date="2014-04" db="EMBL/GenBank/DDBJ databases">
        <authorList>
            <consortium name="DOE Joint Genome Institute"/>
            <person name="Kuo A."/>
            <person name="Gay G."/>
            <person name="Dore J."/>
            <person name="Kohler A."/>
            <person name="Nagy L.G."/>
            <person name="Floudas D."/>
            <person name="Copeland A."/>
            <person name="Barry K.W."/>
            <person name="Cichocki N."/>
            <person name="Veneault-Fourrey C."/>
            <person name="LaButti K."/>
            <person name="Lindquist E.A."/>
            <person name="Lipzen A."/>
            <person name="Lundell T."/>
            <person name="Morin E."/>
            <person name="Murat C."/>
            <person name="Sun H."/>
            <person name="Tunlid A."/>
            <person name="Henrissat B."/>
            <person name="Grigoriev I.V."/>
            <person name="Hibbett D.S."/>
            <person name="Martin F."/>
            <person name="Nordberg H.P."/>
            <person name="Cantor M.N."/>
            <person name="Hua S.X."/>
        </authorList>
    </citation>
    <scope>NUCLEOTIDE SEQUENCE [LARGE SCALE GENOMIC DNA]</scope>
    <source>
        <strain evidence="3">h7</strain>
    </source>
</reference>
<dbReference type="Proteomes" id="UP000053424">
    <property type="component" value="Unassembled WGS sequence"/>
</dbReference>
<keyword evidence="1" id="KW-0812">Transmembrane</keyword>
<sequence>MHTIHTLHGIPSTLSYSNLTPFPMFLFLSFCLSDSPLPRAPLFRRCNGIVVIFVVLSIANLALSPHYQRRLHSPTVPPSRWYSDQDF</sequence>
<name>A0A0C3CDS4_HEBCY</name>